<sequence length="304" mass="34707">MEKQFSNKEVVDMVHKANAKAHDYHSEMHDRNVPYIHRPSTRAYYWQLLKDACNNSGKDFKNASVLEVGCGTGTFTDLVLLNGASKFYGIDLSPKMINVARLKTKDSRAVYEVAALEFFADKHKNEFDIIFSASFLHHLVDIEQGVQLIKSMLKPGGVYVGLHEPTTSRRFTVIERVDNDLQYLFGYSGSIYTPLHTRIKNLLKNVVISISMRVKALNFLLDGYIKTKKYIKHKLGISGSLTGEDIQTESRVNYVDYQLNNEFSLIKKIGSFGKVVPYCYLGFVELMKISKPLNHEMFIMVNKK</sequence>
<dbReference type="InterPro" id="IPR013217">
    <property type="entry name" value="Methyltransf_12"/>
</dbReference>
<dbReference type="EMBL" id="MHUT01000022">
    <property type="protein sequence ID" value="OHA80379.1"/>
    <property type="molecule type" value="Genomic_DNA"/>
</dbReference>
<dbReference type="Proteomes" id="UP000179118">
    <property type="component" value="Unassembled WGS sequence"/>
</dbReference>
<dbReference type="PANTHER" id="PTHR43861">
    <property type="entry name" value="TRANS-ACONITATE 2-METHYLTRANSFERASE-RELATED"/>
    <property type="match status" value="1"/>
</dbReference>
<evidence type="ECO:0000313" key="3">
    <source>
        <dbReference type="Proteomes" id="UP000179118"/>
    </source>
</evidence>
<accession>A0A1G2S6R0</accession>
<dbReference type="InterPro" id="IPR029063">
    <property type="entry name" value="SAM-dependent_MTases_sf"/>
</dbReference>
<organism evidence="2 3">
    <name type="scientific">Candidatus Yonathbacteria bacterium RIFCSPHIGHO2_02_FULL_44_14</name>
    <dbReference type="NCBI Taxonomy" id="1802724"/>
    <lineage>
        <taxon>Bacteria</taxon>
        <taxon>Candidatus Yonathiibacteriota</taxon>
    </lineage>
</organism>
<feature type="domain" description="Methyltransferase type 12" evidence="1">
    <location>
        <begin position="66"/>
        <end position="158"/>
    </location>
</feature>
<gene>
    <name evidence="2" type="ORF">A3D51_03630</name>
</gene>
<dbReference type="AlphaFoldDB" id="A0A1G2S6R0"/>
<dbReference type="Pfam" id="PF08242">
    <property type="entry name" value="Methyltransf_12"/>
    <property type="match status" value="1"/>
</dbReference>
<name>A0A1G2S6R0_9BACT</name>
<evidence type="ECO:0000313" key="2">
    <source>
        <dbReference type="EMBL" id="OHA80379.1"/>
    </source>
</evidence>
<dbReference type="Gene3D" id="3.40.50.150">
    <property type="entry name" value="Vaccinia Virus protein VP39"/>
    <property type="match status" value="1"/>
</dbReference>
<comment type="caution">
    <text evidence="2">The sequence shown here is derived from an EMBL/GenBank/DDBJ whole genome shotgun (WGS) entry which is preliminary data.</text>
</comment>
<dbReference type="CDD" id="cd02440">
    <property type="entry name" value="AdoMet_MTases"/>
    <property type="match status" value="1"/>
</dbReference>
<protein>
    <recommendedName>
        <fullName evidence="1">Methyltransferase type 12 domain-containing protein</fullName>
    </recommendedName>
</protein>
<dbReference type="SUPFAM" id="SSF53335">
    <property type="entry name" value="S-adenosyl-L-methionine-dependent methyltransferases"/>
    <property type="match status" value="1"/>
</dbReference>
<reference evidence="2 3" key="1">
    <citation type="journal article" date="2016" name="Nat. Commun.">
        <title>Thousands of microbial genomes shed light on interconnected biogeochemical processes in an aquifer system.</title>
        <authorList>
            <person name="Anantharaman K."/>
            <person name="Brown C.T."/>
            <person name="Hug L.A."/>
            <person name="Sharon I."/>
            <person name="Castelle C.J."/>
            <person name="Probst A.J."/>
            <person name="Thomas B.C."/>
            <person name="Singh A."/>
            <person name="Wilkins M.J."/>
            <person name="Karaoz U."/>
            <person name="Brodie E.L."/>
            <person name="Williams K.H."/>
            <person name="Hubbard S.S."/>
            <person name="Banfield J.F."/>
        </authorList>
    </citation>
    <scope>NUCLEOTIDE SEQUENCE [LARGE SCALE GENOMIC DNA]</scope>
</reference>
<proteinExistence type="predicted"/>
<evidence type="ECO:0000259" key="1">
    <source>
        <dbReference type="Pfam" id="PF08242"/>
    </source>
</evidence>